<dbReference type="EMBL" id="RIBY02000580">
    <property type="protein sequence ID" value="KAH9840378.1"/>
    <property type="molecule type" value="Genomic_DNA"/>
</dbReference>
<accession>A0A9W7W586</accession>
<evidence type="ECO:0000313" key="2">
    <source>
        <dbReference type="EMBL" id="KAH9840378.1"/>
    </source>
</evidence>
<evidence type="ECO:0000256" key="1">
    <source>
        <dbReference type="SAM" id="MobiDB-lite"/>
    </source>
</evidence>
<feature type="compositionally biased region" description="Basic and acidic residues" evidence="1">
    <location>
        <begin position="21"/>
        <end position="32"/>
    </location>
</feature>
<dbReference type="Proteomes" id="UP001138500">
    <property type="component" value="Unassembled WGS sequence"/>
</dbReference>
<organism evidence="2 3">
    <name type="scientific">Teratosphaeria destructans</name>
    <dbReference type="NCBI Taxonomy" id="418781"/>
    <lineage>
        <taxon>Eukaryota</taxon>
        <taxon>Fungi</taxon>
        <taxon>Dikarya</taxon>
        <taxon>Ascomycota</taxon>
        <taxon>Pezizomycotina</taxon>
        <taxon>Dothideomycetes</taxon>
        <taxon>Dothideomycetidae</taxon>
        <taxon>Mycosphaerellales</taxon>
        <taxon>Teratosphaeriaceae</taxon>
        <taxon>Teratosphaeria</taxon>
    </lineage>
</organism>
<gene>
    <name evidence="2" type="ORF">Tdes44962_MAKER07973</name>
</gene>
<dbReference type="AlphaFoldDB" id="A0A9W7W586"/>
<reference evidence="2 3" key="1">
    <citation type="journal article" date="2018" name="IMA Fungus">
        <title>IMA Genome-F 10: Nine draft genome sequences of Claviceps purpurea s.lat., including C. arundinis, C. humidiphila, and C. cf. spartinae, pseudomolecules for the pitch canker pathogen Fusarium circinatum, draft genome of Davidsoniella eucalypti, Grosmannia galeiformis, Quambalaria eucalypti, and Teratosphaeria destructans.</title>
        <authorList>
            <person name="Wingfield B.D."/>
            <person name="Liu M."/>
            <person name="Nguyen H.D."/>
            <person name="Lane F.A."/>
            <person name="Morgan S.W."/>
            <person name="De Vos L."/>
            <person name="Wilken P.M."/>
            <person name="Duong T.A."/>
            <person name="Aylward J."/>
            <person name="Coetzee M.P."/>
            <person name="Dadej K."/>
            <person name="De Beer Z.W."/>
            <person name="Findlay W."/>
            <person name="Havenga M."/>
            <person name="Kolarik M."/>
            <person name="Menzies J.G."/>
            <person name="Naidoo K."/>
            <person name="Pochopski O."/>
            <person name="Shoukouhi P."/>
            <person name="Santana Q.C."/>
            <person name="Seifert K.A."/>
            <person name="Soal N."/>
            <person name="Steenkamp E.T."/>
            <person name="Tatham C.T."/>
            <person name="van der Nest M.A."/>
            <person name="Wingfield M.J."/>
        </authorList>
    </citation>
    <scope>NUCLEOTIDE SEQUENCE [LARGE SCALE GENOMIC DNA]</scope>
    <source>
        <strain evidence="2">CMW44962</strain>
    </source>
</reference>
<dbReference type="OrthoDB" id="10457599at2759"/>
<keyword evidence="3" id="KW-1185">Reference proteome</keyword>
<protein>
    <submittedName>
        <fullName evidence="2">Uncharacterized protein</fullName>
    </submittedName>
</protein>
<comment type="caution">
    <text evidence="2">The sequence shown here is derived from an EMBL/GenBank/DDBJ whole genome shotgun (WGS) entry which is preliminary data.</text>
</comment>
<proteinExistence type="predicted"/>
<name>A0A9W7W586_9PEZI</name>
<reference evidence="2 3" key="2">
    <citation type="journal article" date="2021" name="Curr. Genet.">
        <title>Genetic response to nitrogen starvation in the aggressive Eucalyptus foliar pathogen Teratosphaeria destructans.</title>
        <authorList>
            <person name="Havenga M."/>
            <person name="Wingfield B.D."/>
            <person name="Wingfield M.J."/>
            <person name="Dreyer L.L."/>
            <person name="Roets F."/>
            <person name="Aylward J."/>
        </authorList>
    </citation>
    <scope>NUCLEOTIDE SEQUENCE [LARGE SCALE GENOMIC DNA]</scope>
    <source>
        <strain evidence="2">CMW44962</strain>
    </source>
</reference>
<evidence type="ECO:0000313" key="3">
    <source>
        <dbReference type="Proteomes" id="UP001138500"/>
    </source>
</evidence>
<sequence>MHVARYHDPNGQAASPAPRSDQVRQGRRTTDRAEQIDITPARTQLHVDRQPWSGLQAGATLTSSDVAIKGSQDKLWEEDFLKTAVKNNSIPLPAANASVDQVFNYIKTARPPLWHRLPDRVPVARTPNSNNGFTYHFAENAAKALQRRGYDGAFLMGKQAEFGFHIRAASVDCVACRRLFIASGRTMPDEVLKRIHDRQLGDSRLLVELEGAP</sequence>
<feature type="region of interest" description="Disordered" evidence="1">
    <location>
        <begin position="1"/>
        <end position="32"/>
    </location>
</feature>